<dbReference type="STRING" id="31234.E3LEY4"/>
<feature type="compositionally biased region" description="Basic and acidic residues" evidence="1">
    <location>
        <begin position="355"/>
        <end position="401"/>
    </location>
</feature>
<feature type="region of interest" description="Disordered" evidence="1">
    <location>
        <begin position="347"/>
        <end position="401"/>
    </location>
</feature>
<organism evidence="4">
    <name type="scientific">Caenorhabditis remanei</name>
    <name type="common">Caenorhabditis vulgaris</name>
    <dbReference type="NCBI Taxonomy" id="31234"/>
    <lineage>
        <taxon>Eukaryota</taxon>
        <taxon>Metazoa</taxon>
        <taxon>Ecdysozoa</taxon>
        <taxon>Nematoda</taxon>
        <taxon>Chromadorea</taxon>
        <taxon>Rhabditida</taxon>
        <taxon>Rhabditina</taxon>
        <taxon>Rhabditomorpha</taxon>
        <taxon>Rhabditoidea</taxon>
        <taxon>Rhabditidae</taxon>
        <taxon>Peloderinae</taxon>
        <taxon>Caenorhabditis</taxon>
    </lineage>
</organism>
<keyword evidence="2" id="KW-0812">Transmembrane</keyword>
<evidence type="ECO:0000313" key="4">
    <source>
        <dbReference type="Proteomes" id="UP000008281"/>
    </source>
</evidence>
<dbReference type="Proteomes" id="UP000008281">
    <property type="component" value="Unassembled WGS sequence"/>
</dbReference>
<accession>E3LEY4</accession>
<evidence type="ECO:0000313" key="3">
    <source>
        <dbReference type="EMBL" id="EFO85854.1"/>
    </source>
</evidence>
<evidence type="ECO:0000256" key="1">
    <source>
        <dbReference type="SAM" id="MobiDB-lite"/>
    </source>
</evidence>
<name>E3LEY4_CAERE</name>
<dbReference type="FunCoup" id="E3LEY4">
    <property type="interactions" value="431"/>
</dbReference>
<feature type="transmembrane region" description="Helical" evidence="2">
    <location>
        <begin position="137"/>
        <end position="156"/>
    </location>
</feature>
<proteinExistence type="predicted"/>
<sequence length="401" mass="46566">MLESNLTEEDGIKHLAKHYDPETTLTDLMNLLMTSHADGIKSRAMCEIDELKQQYGDHRPILIIFFLFLSLLTVSIYMNCRLIVILCQRFAKEQELTYFPMLMLLNIISMINQLILVAGLFLPFVSISEWHGIKYPFIYALVTPSEIAVADIILCAQRIYIHKYPTVMGSFSPNRWVGIIVFALFSFPVGYVSYHAQVYTMIYEEQKSSALFTFFLIDTIGKGVCALFSFIGYMTIYIWSRSNKCADSIIRQALPIAGFQLVRNQITNSKRINGKFQFTIIVQCGLELQPTKKLDPKERIFLDICFSTACSIAVPLCIMIGESHKREMFYSSFWCCHCYCQPRPPPPKTITEGGSRADRQKKEEEEARKERRREQEERRRRQRDDRDINFHNLDDSFESHL</sequence>
<reference evidence="3" key="1">
    <citation type="submission" date="2007-07" db="EMBL/GenBank/DDBJ databases">
        <title>PCAP assembly of the Caenorhabditis remanei genome.</title>
        <authorList>
            <consortium name="The Caenorhabditis remanei Sequencing Consortium"/>
            <person name="Wilson R.K."/>
        </authorList>
    </citation>
    <scope>NUCLEOTIDE SEQUENCE [LARGE SCALE GENOMIC DNA]</scope>
    <source>
        <strain evidence="3">PB4641</strain>
    </source>
</reference>
<feature type="transmembrane region" description="Helical" evidence="2">
    <location>
        <begin position="98"/>
        <end position="125"/>
    </location>
</feature>
<feature type="transmembrane region" description="Helical" evidence="2">
    <location>
        <begin position="300"/>
        <end position="321"/>
    </location>
</feature>
<dbReference type="InParanoid" id="E3LEY4"/>
<dbReference type="EMBL" id="DS268408">
    <property type="protein sequence ID" value="EFO85854.1"/>
    <property type="molecule type" value="Genomic_DNA"/>
</dbReference>
<dbReference type="AlphaFoldDB" id="E3LEY4"/>
<keyword evidence="2" id="KW-1133">Transmembrane helix</keyword>
<keyword evidence="4" id="KW-1185">Reference proteome</keyword>
<dbReference type="HOGENOM" id="CLU_687433_0_0_1"/>
<protein>
    <submittedName>
        <fullName evidence="3">Uncharacterized protein</fullName>
    </submittedName>
</protein>
<feature type="transmembrane region" description="Helical" evidence="2">
    <location>
        <begin position="176"/>
        <end position="194"/>
    </location>
</feature>
<feature type="transmembrane region" description="Helical" evidence="2">
    <location>
        <begin position="214"/>
        <end position="239"/>
    </location>
</feature>
<keyword evidence="2" id="KW-0472">Membrane</keyword>
<feature type="transmembrane region" description="Helical" evidence="2">
    <location>
        <begin position="61"/>
        <end position="86"/>
    </location>
</feature>
<dbReference type="OMA" id="RERTHSY"/>
<gene>
    <name evidence="3" type="ORF">CRE_02086</name>
</gene>
<dbReference type="eggNOG" id="ENOG502TI1W">
    <property type="taxonomic scope" value="Eukaryota"/>
</dbReference>
<evidence type="ECO:0000256" key="2">
    <source>
        <dbReference type="SAM" id="Phobius"/>
    </source>
</evidence>
<dbReference type="OrthoDB" id="5869567at2759"/>